<dbReference type="PANTHER" id="PTHR48081">
    <property type="entry name" value="AB HYDROLASE SUPERFAMILY PROTEIN C4A8.06C"/>
    <property type="match status" value="1"/>
</dbReference>
<evidence type="ECO:0000259" key="2">
    <source>
        <dbReference type="Pfam" id="PF07859"/>
    </source>
</evidence>
<sequence>MIPGPGGELRVRVYTPAAATPPLPALLYFHGGGFVAGGVDTHDAWTAWIADEVGTVVISVDYRLAPENPFPAAPEDAYAALEWTAAHAAELGVDPARIAAGGDSAGGNLAAVLALLTRDRGGPPLRFQYLDVPVTDDRMGTPSMRAFDDTPVWNRPANELMWRHYLGDGVRPGGPGVSPYAAPIRAADLSGLPPAFVATAEYDPLRDEGIEYAGRLLAAGVHTELRVYPRVPHGVVLLGGGFPVVRRIAEDHFAALRRALLP</sequence>
<accession>A0A3A4A006</accession>
<dbReference type="Pfam" id="PF07859">
    <property type="entry name" value="Abhydrolase_3"/>
    <property type="match status" value="1"/>
</dbReference>
<evidence type="ECO:0000313" key="4">
    <source>
        <dbReference type="Proteomes" id="UP000265768"/>
    </source>
</evidence>
<organism evidence="3 4">
    <name type="scientific">Bailinhaonella thermotolerans</name>
    <dbReference type="NCBI Taxonomy" id="1070861"/>
    <lineage>
        <taxon>Bacteria</taxon>
        <taxon>Bacillati</taxon>
        <taxon>Actinomycetota</taxon>
        <taxon>Actinomycetes</taxon>
        <taxon>Streptosporangiales</taxon>
        <taxon>Streptosporangiaceae</taxon>
        <taxon>Bailinhaonella</taxon>
    </lineage>
</organism>
<evidence type="ECO:0000256" key="1">
    <source>
        <dbReference type="ARBA" id="ARBA00022801"/>
    </source>
</evidence>
<reference evidence="3 4" key="1">
    <citation type="submission" date="2018-09" db="EMBL/GenBank/DDBJ databases">
        <title>YIM 75507 draft genome.</title>
        <authorList>
            <person name="Tang S."/>
            <person name="Feng Y."/>
        </authorList>
    </citation>
    <scope>NUCLEOTIDE SEQUENCE [LARGE SCALE GENOMIC DNA]</scope>
    <source>
        <strain evidence="3 4">YIM 75507</strain>
    </source>
</reference>
<dbReference type="Gene3D" id="3.40.50.1820">
    <property type="entry name" value="alpha/beta hydrolase"/>
    <property type="match status" value="1"/>
</dbReference>
<dbReference type="InterPro" id="IPR050300">
    <property type="entry name" value="GDXG_lipolytic_enzyme"/>
</dbReference>
<dbReference type="PANTHER" id="PTHR48081:SF8">
    <property type="entry name" value="ALPHA_BETA HYDROLASE FOLD-3 DOMAIN-CONTAINING PROTEIN-RELATED"/>
    <property type="match status" value="1"/>
</dbReference>
<dbReference type="EMBL" id="QZEY01000033">
    <property type="protein sequence ID" value="RJL20165.1"/>
    <property type="molecule type" value="Genomic_DNA"/>
</dbReference>
<dbReference type="GO" id="GO:0016787">
    <property type="term" value="F:hydrolase activity"/>
    <property type="evidence" value="ECO:0007669"/>
    <property type="project" value="UniProtKB-KW"/>
</dbReference>
<keyword evidence="4" id="KW-1185">Reference proteome</keyword>
<dbReference type="Proteomes" id="UP000265768">
    <property type="component" value="Unassembled WGS sequence"/>
</dbReference>
<keyword evidence="1 3" id="KW-0378">Hydrolase</keyword>
<gene>
    <name evidence="3" type="ORF">D5H75_39890</name>
</gene>
<dbReference type="InterPro" id="IPR013094">
    <property type="entry name" value="AB_hydrolase_3"/>
</dbReference>
<dbReference type="InterPro" id="IPR029058">
    <property type="entry name" value="AB_hydrolase_fold"/>
</dbReference>
<dbReference type="AlphaFoldDB" id="A0A3A4A006"/>
<dbReference type="OrthoDB" id="3209779at2"/>
<dbReference type="SUPFAM" id="SSF53474">
    <property type="entry name" value="alpha/beta-Hydrolases"/>
    <property type="match status" value="1"/>
</dbReference>
<protein>
    <submittedName>
        <fullName evidence="3">Alpha/beta hydrolase</fullName>
    </submittedName>
</protein>
<comment type="caution">
    <text evidence="3">The sequence shown here is derived from an EMBL/GenBank/DDBJ whole genome shotgun (WGS) entry which is preliminary data.</text>
</comment>
<name>A0A3A4A006_9ACTN</name>
<feature type="domain" description="Alpha/beta hydrolase fold-3" evidence="2">
    <location>
        <begin position="26"/>
        <end position="236"/>
    </location>
</feature>
<evidence type="ECO:0000313" key="3">
    <source>
        <dbReference type="EMBL" id="RJL20165.1"/>
    </source>
</evidence>
<proteinExistence type="predicted"/>